<keyword evidence="2" id="KW-1185">Reference proteome</keyword>
<feature type="non-terminal residue" evidence="3">
    <location>
        <position position="255"/>
    </location>
</feature>
<organism evidence="2 3">
    <name type="scientific">Diaphorina citri</name>
    <name type="common">Asian citrus psyllid</name>
    <dbReference type="NCBI Taxonomy" id="121845"/>
    <lineage>
        <taxon>Eukaryota</taxon>
        <taxon>Metazoa</taxon>
        <taxon>Ecdysozoa</taxon>
        <taxon>Arthropoda</taxon>
        <taxon>Hexapoda</taxon>
        <taxon>Insecta</taxon>
        <taxon>Pterygota</taxon>
        <taxon>Neoptera</taxon>
        <taxon>Paraneoptera</taxon>
        <taxon>Hemiptera</taxon>
        <taxon>Sternorrhyncha</taxon>
        <taxon>Psylloidea</taxon>
        <taxon>Psyllidae</taxon>
        <taxon>Diaphorininae</taxon>
        <taxon>Diaphorina</taxon>
    </lineage>
</organism>
<accession>A0A1S3CYK6</accession>
<evidence type="ECO:0000313" key="3">
    <source>
        <dbReference type="RefSeq" id="XP_008470518.1"/>
    </source>
</evidence>
<dbReference type="GO" id="GO:0006941">
    <property type="term" value="P:striated muscle contraction"/>
    <property type="evidence" value="ECO:0007669"/>
    <property type="project" value="TreeGrafter"/>
</dbReference>
<evidence type="ECO:0000313" key="2">
    <source>
        <dbReference type="Proteomes" id="UP000079169"/>
    </source>
</evidence>
<dbReference type="InterPro" id="IPR015925">
    <property type="entry name" value="Ryanodine_IP3_receptor"/>
</dbReference>
<gene>
    <name evidence="3" type="primary">LOC103507791</name>
</gene>
<dbReference type="STRING" id="121845.A0A1S3CYK6"/>
<evidence type="ECO:0000256" key="1">
    <source>
        <dbReference type="SAM" id="MobiDB-lite"/>
    </source>
</evidence>
<dbReference type="GO" id="GO:0034704">
    <property type="term" value="C:calcium channel complex"/>
    <property type="evidence" value="ECO:0007669"/>
    <property type="project" value="TreeGrafter"/>
</dbReference>
<dbReference type="KEGG" id="dci:103507791"/>
<reference evidence="3" key="1">
    <citation type="submission" date="2025-08" db="UniProtKB">
        <authorList>
            <consortium name="RefSeq"/>
        </authorList>
    </citation>
    <scope>IDENTIFICATION</scope>
</reference>
<name>A0A1S3CYK6_DIACI</name>
<dbReference type="PaxDb" id="121845-A0A1S3CYK6"/>
<dbReference type="GO" id="GO:0005790">
    <property type="term" value="C:smooth endoplasmic reticulum"/>
    <property type="evidence" value="ECO:0007669"/>
    <property type="project" value="TreeGrafter"/>
</dbReference>
<dbReference type="PANTHER" id="PTHR46399:SF8">
    <property type="entry name" value="B30.2_SPRY DOMAIN-CONTAINING PROTEIN"/>
    <property type="match status" value="1"/>
</dbReference>
<feature type="region of interest" description="Disordered" evidence="1">
    <location>
        <begin position="76"/>
        <end position="105"/>
    </location>
</feature>
<sequence>MPIRYFARILMSLMRGPAIEEPTVEVKEVEKSHMRSYPALPPPPDEGGKPLEMFNLDVTKDDTGQYKMVPHESTPIKQTSTEEGVGGREMSQEGEGGEEHRAESEMPDPAVTLADLLGSFPVNYWDKFAKKKVRQKYSETYDFDSISNLLGMEKTSFSSQEEEESSGIISFILRIDWRYQVWKAGVTITDNAFLYSLWYFTFSVMGNFNNFFFAAHLLDVAVGFKTLRTILQSVTHNGKQLVLTVMLLTIIVYIY</sequence>
<dbReference type="GO" id="GO:0042383">
    <property type="term" value="C:sarcolemma"/>
    <property type="evidence" value="ECO:0007669"/>
    <property type="project" value="TreeGrafter"/>
</dbReference>
<dbReference type="GO" id="GO:0033017">
    <property type="term" value="C:sarcoplasmic reticulum membrane"/>
    <property type="evidence" value="ECO:0007669"/>
    <property type="project" value="TreeGrafter"/>
</dbReference>
<dbReference type="PANTHER" id="PTHR46399">
    <property type="entry name" value="B30.2/SPRY DOMAIN-CONTAINING PROTEIN"/>
    <property type="match status" value="1"/>
</dbReference>
<dbReference type="GO" id="GO:0030018">
    <property type="term" value="C:Z disc"/>
    <property type="evidence" value="ECO:0007669"/>
    <property type="project" value="TreeGrafter"/>
</dbReference>
<dbReference type="GeneID" id="103507791"/>
<proteinExistence type="predicted"/>
<dbReference type="GO" id="GO:0005219">
    <property type="term" value="F:ryanodine-sensitive calcium-release channel activity"/>
    <property type="evidence" value="ECO:0007669"/>
    <property type="project" value="TreeGrafter"/>
</dbReference>
<dbReference type="Proteomes" id="UP000079169">
    <property type="component" value="Unplaced"/>
</dbReference>
<dbReference type="RefSeq" id="XP_008470518.1">
    <property type="nucleotide sequence ID" value="XM_008472296.1"/>
</dbReference>
<dbReference type="GO" id="GO:0014808">
    <property type="term" value="P:release of sequestered calcium ion into cytosol by sarcoplasmic reticulum"/>
    <property type="evidence" value="ECO:0007669"/>
    <property type="project" value="TreeGrafter"/>
</dbReference>
<protein>
    <submittedName>
        <fullName evidence="3">Ryanodine receptor-like</fullName>
    </submittedName>
</protein>
<dbReference type="AlphaFoldDB" id="A0A1S3CYK6"/>